<dbReference type="EMBL" id="JAEPCM010000095">
    <property type="protein sequence ID" value="MCG7945385.1"/>
    <property type="molecule type" value="Genomic_DNA"/>
</dbReference>
<organism evidence="1 2">
    <name type="scientific">Candidatus Thiodiazotropha taylori</name>
    <dbReference type="NCBI Taxonomy" id="2792791"/>
    <lineage>
        <taxon>Bacteria</taxon>
        <taxon>Pseudomonadati</taxon>
        <taxon>Pseudomonadota</taxon>
        <taxon>Gammaproteobacteria</taxon>
        <taxon>Chromatiales</taxon>
        <taxon>Sedimenticolaceae</taxon>
        <taxon>Candidatus Thiodiazotropha</taxon>
    </lineage>
</organism>
<dbReference type="AlphaFoldDB" id="A0A9E4K924"/>
<sequence length="86" mass="9622">MKTVLFVTIVTYAFLSYSQPSGTANAGVAYDHQKLMAAHGCPASKPSSNTHNKRWRYLKGDSSQINLMMIDWHDRGENFFGPISNI</sequence>
<proteinExistence type="predicted"/>
<gene>
    <name evidence="1" type="ORF">JAZ07_03460</name>
</gene>
<evidence type="ECO:0000313" key="2">
    <source>
        <dbReference type="Proteomes" id="UP000886667"/>
    </source>
</evidence>
<evidence type="ECO:0000313" key="1">
    <source>
        <dbReference type="EMBL" id="MCG7945385.1"/>
    </source>
</evidence>
<protein>
    <submittedName>
        <fullName evidence="1">Uncharacterized protein</fullName>
    </submittedName>
</protein>
<comment type="caution">
    <text evidence="1">The sequence shown here is derived from an EMBL/GenBank/DDBJ whole genome shotgun (WGS) entry which is preliminary data.</text>
</comment>
<dbReference type="Proteomes" id="UP000886667">
    <property type="component" value="Unassembled WGS sequence"/>
</dbReference>
<name>A0A9E4K924_9GAMM</name>
<reference evidence="1" key="1">
    <citation type="journal article" date="2021" name="Proc. Natl. Acad. Sci. U.S.A.">
        <title>Global biogeography of chemosynthetic symbionts reveals both localized and globally distributed symbiont groups. .</title>
        <authorList>
            <person name="Osvatic J.T."/>
            <person name="Wilkins L.G.E."/>
            <person name="Leibrecht L."/>
            <person name="Leray M."/>
            <person name="Zauner S."/>
            <person name="Polzin J."/>
            <person name="Camacho Y."/>
            <person name="Gros O."/>
            <person name="van Gils J.A."/>
            <person name="Eisen J.A."/>
            <person name="Petersen J.M."/>
            <person name="Yuen B."/>
        </authorList>
    </citation>
    <scope>NUCLEOTIDE SEQUENCE</scope>
    <source>
        <strain evidence="1">MAGclacostrist064TRANS</strain>
    </source>
</reference>
<accession>A0A9E4K924</accession>